<feature type="region of interest" description="Disordered" evidence="2">
    <location>
        <begin position="37"/>
        <end position="69"/>
    </location>
</feature>
<evidence type="ECO:0000259" key="3">
    <source>
        <dbReference type="Pfam" id="PF12230"/>
    </source>
</evidence>
<sequence>MSIDWHDFVVVETIEFHDDEDPELPPPLSYKEVVALSKPRLPEEEEPAAEEAAAAAAAGAPGAPGGAVAAMDAEEAALVAQAAAVGIGGGEEAEDMEVDMDMEDEGAAARQLPQQQQEGQQPEEEEEEEEEGPIKVVKDYVRPAARPGARGGVYDPSKYAVSPITGELVPIEQMAEHMRVSLIDPRWKEQREAMLSKLRDSTRAGDDEITRNLVGLAKTRPDIFGGPEVARARARSRAAPAVWGPRGRRQRGVWEVGAPIHRSNFYNRN</sequence>
<dbReference type="GO" id="GO:0005686">
    <property type="term" value="C:U2 snRNP"/>
    <property type="evidence" value="ECO:0007669"/>
    <property type="project" value="TreeGrafter"/>
</dbReference>
<dbReference type="Proteomes" id="UP000054498">
    <property type="component" value="Unassembled WGS sequence"/>
</dbReference>
<keyword evidence="5" id="KW-1185">Reference proteome</keyword>
<dbReference type="OrthoDB" id="447637at2759"/>
<dbReference type="GO" id="GO:0003723">
    <property type="term" value="F:RNA binding"/>
    <property type="evidence" value="ECO:0007669"/>
    <property type="project" value="InterPro"/>
</dbReference>
<dbReference type="GO" id="GO:0071013">
    <property type="term" value="C:catalytic step 2 spliceosome"/>
    <property type="evidence" value="ECO:0007669"/>
    <property type="project" value="TreeGrafter"/>
</dbReference>
<dbReference type="GeneID" id="25733293"/>
<dbReference type="InterPro" id="IPR022030">
    <property type="entry name" value="SF3A1_dom"/>
</dbReference>
<dbReference type="Pfam" id="PF12230">
    <property type="entry name" value="PRP21_like_P"/>
    <property type="match status" value="1"/>
</dbReference>
<dbReference type="InterPro" id="IPR045146">
    <property type="entry name" value="SF3A1"/>
</dbReference>
<dbReference type="PANTHER" id="PTHR15316">
    <property type="entry name" value="SPLICEOSOME ASSOCIATED PROTEIN 114/SWAP SPLICING FACTOR-RELATED"/>
    <property type="match status" value="1"/>
</dbReference>
<name>A0A0D2LK53_9CHLO</name>
<dbReference type="GO" id="GO:0071004">
    <property type="term" value="C:U2-type prespliceosome"/>
    <property type="evidence" value="ECO:0007669"/>
    <property type="project" value="TreeGrafter"/>
</dbReference>
<feature type="compositionally biased region" description="Low complexity" evidence="2">
    <location>
        <begin position="50"/>
        <end position="69"/>
    </location>
</feature>
<feature type="compositionally biased region" description="Acidic residues" evidence="2">
    <location>
        <begin position="121"/>
        <end position="131"/>
    </location>
</feature>
<feature type="region of interest" description="Disordered" evidence="2">
    <location>
        <begin position="105"/>
        <end position="133"/>
    </location>
</feature>
<evidence type="ECO:0000256" key="2">
    <source>
        <dbReference type="SAM" id="MobiDB-lite"/>
    </source>
</evidence>
<dbReference type="RefSeq" id="XP_013891369.1">
    <property type="nucleotide sequence ID" value="XM_014035915.1"/>
</dbReference>
<keyword evidence="1" id="KW-0507">mRNA processing</keyword>
<evidence type="ECO:0000256" key="1">
    <source>
        <dbReference type="ARBA" id="ARBA00022664"/>
    </source>
</evidence>
<dbReference type="EMBL" id="KK105711">
    <property type="protein sequence ID" value="KIY92349.1"/>
    <property type="molecule type" value="Genomic_DNA"/>
</dbReference>
<reference evidence="4 5" key="1">
    <citation type="journal article" date="2013" name="BMC Genomics">
        <title>Reconstruction of the lipid metabolism for the microalga Monoraphidium neglectum from its genome sequence reveals characteristics suitable for biofuel production.</title>
        <authorList>
            <person name="Bogen C."/>
            <person name="Al-Dilaimi A."/>
            <person name="Albersmeier A."/>
            <person name="Wichmann J."/>
            <person name="Grundmann M."/>
            <person name="Rupp O."/>
            <person name="Lauersen K.J."/>
            <person name="Blifernez-Klassen O."/>
            <person name="Kalinowski J."/>
            <person name="Goesmann A."/>
            <person name="Mussgnug J.H."/>
            <person name="Kruse O."/>
        </authorList>
    </citation>
    <scope>NUCLEOTIDE SEQUENCE [LARGE SCALE GENOMIC DNA]</scope>
    <source>
        <strain evidence="4 5">SAG 48.87</strain>
    </source>
</reference>
<dbReference type="AlphaFoldDB" id="A0A0D2LK53"/>
<organism evidence="4 5">
    <name type="scientific">Monoraphidium neglectum</name>
    <dbReference type="NCBI Taxonomy" id="145388"/>
    <lineage>
        <taxon>Eukaryota</taxon>
        <taxon>Viridiplantae</taxon>
        <taxon>Chlorophyta</taxon>
        <taxon>core chlorophytes</taxon>
        <taxon>Chlorophyceae</taxon>
        <taxon>CS clade</taxon>
        <taxon>Sphaeropleales</taxon>
        <taxon>Selenastraceae</taxon>
        <taxon>Monoraphidium</taxon>
    </lineage>
</organism>
<feature type="domain" description="Splicing factor 3A subunit 1 conserved" evidence="3">
    <location>
        <begin position="2"/>
        <end position="218"/>
    </location>
</feature>
<dbReference type="STRING" id="145388.A0A0D2LK53"/>
<accession>A0A0D2LK53</accession>
<dbReference type="GO" id="GO:0045292">
    <property type="term" value="P:mRNA cis splicing, via spliceosome"/>
    <property type="evidence" value="ECO:0007669"/>
    <property type="project" value="InterPro"/>
</dbReference>
<proteinExistence type="predicted"/>
<dbReference type="KEGG" id="mng:MNEG_15614"/>
<protein>
    <submittedName>
        <fullName evidence="4">Putative splicing factor 3 subunit 1</fullName>
    </submittedName>
</protein>
<gene>
    <name evidence="4" type="ORF">MNEG_15614</name>
</gene>
<evidence type="ECO:0000313" key="5">
    <source>
        <dbReference type="Proteomes" id="UP000054498"/>
    </source>
</evidence>
<dbReference type="GO" id="GO:0000381">
    <property type="term" value="P:regulation of alternative mRNA splicing, via spliceosome"/>
    <property type="evidence" value="ECO:0007669"/>
    <property type="project" value="TreeGrafter"/>
</dbReference>
<evidence type="ECO:0000313" key="4">
    <source>
        <dbReference type="EMBL" id="KIY92349.1"/>
    </source>
</evidence>
<dbReference type="PANTHER" id="PTHR15316:SF1">
    <property type="entry name" value="SPLICING FACTOR 3A SUBUNIT 1"/>
    <property type="match status" value="1"/>
</dbReference>